<organism evidence="2">
    <name type="scientific">Favella ehrenbergii</name>
    <dbReference type="NCBI Taxonomy" id="182087"/>
    <lineage>
        <taxon>Eukaryota</taxon>
        <taxon>Sar</taxon>
        <taxon>Alveolata</taxon>
        <taxon>Ciliophora</taxon>
        <taxon>Intramacronucleata</taxon>
        <taxon>Spirotrichea</taxon>
        <taxon>Choreotrichia</taxon>
        <taxon>Tintinnida</taxon>
        <taxon>Xystonellidae</taxon>
        <taxon>Favella</taxon>
    </lineage>
</organism>
<gene>
    <name evidence="2" type="ORF">FEHR0123_LOCUS1867</name>
</gene>
<evidence type="ECO:0000256" key="1">
    <source>
        <dbReference type="SAM" id="Coils"/>
    </source>
</evidence>
<accession>A0A7S3MK64</accession>
<reference evidence="2" key="1">
    <citation type="submission" date="2021-01" db="EMBL/GenBank/DDBJ databases">
        <authorList>
            <person name="Corre E."/>
            <person name="Pelletier E."/>
            <person name="Niang G."/>
            <person name="Scheremetjew M."/>
            <person name="Finn R."/>
            <person name="Kale V."/>
            <person name="Holt S."/>
            <person name="Cochrane G."/>
            <person name="Meng A."/>
            <person name="Brown T."/>
            <person name="Cohen L."/>
        </authorList>
    </citation>
    <scope>NUCLEOTIDE SEQUENCE</scope>
    <source>
        <strain evidence="2">Fehren 1</strain>
    </source>
</reference>
<dbReference type="AlphaFoldDB" id="A0A7S3MK64"/>
<sequence length="123" mass="14251">MVQAQTANRLKLSILDRLKDGITRDMLEVQRLHCSETATRWRALRYLKQRIEVLKQTSADVRRARALELIELNLESEENENGVLTRASEEYEEALEQGGIDALLELLTTDEKAEHDNWLLAEF</sequence>
<proteinExistence type="predicted"/>
<protein>
    <submittedName>
        <fullName evidence="2">Uncharacterized protein</fullName>
    </submittedName>
</protein>
<feature type="coiled-coil region" evidence="1">
    <location>
        <begin position="67"/>
        <end position="94"/>
    </location>
</feature>
<evidence type="ECO:0000313" key="2">
    <source>
        <dbReference type="EMBL" id="CAE0306960.1"/>
    </source>
</evidence>
<keyword evidence="1" id="KW-0175">Coiled coil</keyword>
<name>A0A7S3MK64_9SPIT</name>
<dbReference type="EMBL" id="HBIE01005939">
    <property type="protein sequence ID" value="CAE0306960.1"/>
    <property type="molecule type" value="Transcribed_RNA"/>
</dbReference>